<name>X0U043_9ZZZZ</name>
<comment type="caution">
    <text evidence="1">The sequence shown here is derived from an EMBL/GenBank/DDBJ whole genome shotgun (WGS) entry which is preliminary data.</text>
</comment>
<organism evidence="1">
    <name type="scientific">marine sediment metagenome</name>
    <dbReference type="NCBI Taxonomy" id="412755"/>
    <lineage>
        <taxon>unclassified sequences</taxon>
        <taxon>metagenomes</taxon>
        <taxon>ecological metagenomes</taxon>
    </lineage>
</organism>
<evidence type="ECO:0008006" key="2">
    <source>
        <dbReference type="Google" id="ProtNLM"/>
    </source>
</evidence>
<protein>
    <recommendedName>
        <fullName evidence="2">Phage tail protein</fullName>
    </recommendedName>
</protein>
<dbReference type="AlphaFoldDB" id="X0U043"/>
<dbReference type="EMBL" id="BARS01010365">
    <property type="protein sequence ID" value="GAF92751.1"/>
    <property type="molecule type" value="Genomic_DNA"/>
</dbReference>
<proteinExistence type="predicted"/>
<reference evidence="1" key="1">
    <citation type="journal article" date="2014" name="Front. Microbiol.">
        <title>High frequency of phylogenetically diverse reductive dehalogenase-homologous genes in deep subseafloor sedimentary metagenomes.</title>
        <authorList>
            <person name="Kawai M."/>
            <person name="Futagami T."/>
            <person name="Toyoda A."/>
            <person name="Takaki Y."/>
            <person name="Nishi S."/>
            <person name="Hori S."/>
            <person name="Arai W."/>
            <person name="Tsubouchi T."/>
            <person name="Morono Y."/>
            <person name="Uchiyama I."/>
            <person name="Ito T."/>
            <person name="Fujiyama A."/>
            <person name="Inagaki F."/>
            <person name="Takami H."/>
        </authorList>
    </citation>
    <scope>NUCLEOTIDE SEQUENCE</scope>
    <source>
        <strain evidence="1">Expedition CK06-06</strain>
    </source>
</reference>
<evidence type="ECO:0000313" key="1">
    <source>
        <dbReference type="EMBL" id="GAF92751.1"/>
    </source>
</evidence>
<sequence>MANYLDLPTQDQQANILASNVRSDILHAKAFISESNIRKVLLGLASEWLYLKEKSIEICDEYNPATTTAFIEEWEQTVGIPGECFDNTGTLEDRRNKVLLKLASTNATTARQFEAIGEILGFDISVEPAAESDAVLLPATLPIVLIAEADIPFTIIVNLTGVVQQVLPQQLPFTLTSDPSEILVCLFDKLKPAHTNVIFRYL</sequence>
<accession>X0U043</accession>
<dbReference type="InterPro" id="IPR018755">
    <property type="entry name" value="Phage_Mu_Gp48"/>
</dbReference>
<dbReference type="Pfam" id="PF10076">
    <property type="entry name" value="Phage_Mu_Gp48"/>
    <property type="match status" value="1"/>
</dbReference>
<gene>
    <name evidence="1" type="ORF">S01H1_19232</name>
</gene>